<accession>A0A0D6JR67</accession>
<gene>
    <name evidence="2" type="ORF">BN996_01625</name>
</gene>
<dbReference type="Pfam" id="PF01893">
    <property type="entry name" value="UPF0058"/>
    <property type="match status" value="1"/>
</dbReference>
<protein>
    <recommendedName>
        <fullName evidence="4">Metal-binding protein</fullName>
    </recommendedName>
</protein>
<evidence type="ECO:0008006" key="4">
    <source>
        <dbReference type="Google" id="ProtNLM"/>
    </source>
</evidence>
<dbReference type="SUPFAM" id="SSF140371">
    <property type="entry name" value="Vng1086c-like"/>
    <property type="match status" value="1"/>
</dbReference>
<dbReference type="EMBL" id="CSTE01000002">
    <property type="protein sequence ID" value="CQR50148.1"/>
    <property type="molecule type" value="Genomic_DNA"/>
</dbReference>
<feature type="region of interest" description="Disordered" evidence="1">
    <location>
        <begin position="83"/>
        <end position="107"/>
    </location>
</feature>
<dbReference type="AlphaFoldDB" id="A0A0D6JR67"/>
<dbReference type="Proteomes" id="UP000198902">
    <property type="component" value="Unassembled WGS sequence"/>
</dbReference>
<proteinExistence type="predicted"/>
<dbReference type="InterPro" id="IPR036519">
    <property type="entry name" value="UPF0058_sf"/>
</dbReference>
<dbReference type="Gene3D" id="1.20.1270.110">
    <property type="entry name" value="Uncharacterised protein family UPF0058"/>
    <property type="match status" value="1"/>
</dbReference>
<name>A0A0D6JR67_9EURY</name>
<sequence>MSTYVQLMKKNELIHVHSLLVEIATDYRDRGVLTSADLEPYNRLGIGPMALRDCRADHERAVRTLTTALAVCAARDLDRDAEGVPGRHLLQSDETAGTDTDQRAPSY</sequence>
<evidence type="ECO:0000256" key="1">
    <source>
        <dbReference type="SAM" id="MobiDB-lite"/>
    </source>
</evidence>
<evidence type="ECO:0000313" key="2">
    <source>
        <dbReference type="EMBL" id="CQR50148.1"/>
    </source>
</evidence>
<evidence type="ECO:0000313" key="3">
    <source>
        <dbReference type="Proteomes" id="UP000198902"/>
    </source>
</evidence>
<feature type="compositionally biased region" description="Polar residues" evidence="1">
    <location>
        <begin position="92"/>
        <end position="107"/>
    </location>
</feature>
<organism evidence="2 3">
    <name type="scientific">Haloferax massiliensis</name>
    <dbReference type="NCBI Taxonomy" id="1476858"/>
    <lineage>
        <taxon>Archaea</taxon>
        <taxon>Methanobacteriati</taxon>
        <taxon>Methanobacteriota</taxon>
        <taxon>Stenosarchaea group</taxon>
        <taxon>Halobacteria</taxon>
        <taxon>Halobacteriales</taxon>
        <taxon>Haloferacaceae</taxon>
        <taxon>Haloferax</taxon>
    </lineage>
</organism>
<keyword evidence="3" id="KW-1185">Reference proteome</keyword>
<reference evidence="3" key="1">
    <citation type="submission" date="2015-03" db="EMBL/GenBank/DDBJ databases">
        <authorList>
            <person name="Urmite Genomes"/>
        </authorList>
    </citation>
    <scope>NUCLEOTIDE SEQUENCE [LARGE SCALE GENOMIC DNA]</scope>
    <source>
        <strain evidence="3">Arc-Hr</strain>
    </source>
</reference>
<dbReference type="InterPro" id="IPR002753">
    <property type="entry name" value="UPF0058"/>
</dbReference>